<dbReference type="Pfam" id="PF07004">
    <property type="entry name" value="SHIPPO-rpt"/>
    <property type="match status" value="1"/>
</dbReference>
<dbReference type="Proteomes" id="UP001181693">
    <property type="component" value="Unassembled WGS sequence"/>
</dbReference>
<dbReference type="GO" id="GO:0044727">
    <property type="term" value="P:epigenetic programing of male pronucleus"/>
    <property type="evidence" value="ECO:0007669"/>
    <property type="project" value="TreeGrafter"/>
</dbReference>
<proteinExistence type="predicted"/>
<dbReference type="PANTHER" id="PTHR35678">
    <property type="entry name" value="PROTEIN STPG4"/>
    <property type="match status" value="1"/>
</dbReference>
<protein>
    <recommendedName>
        <fullName evidence="8">Protein STPG4</fullName>
    </recommendedName>
</protein>
<dbReference type="InterPro" id="IPR010736">
    <property type="entry name" value="SHIPPO-rpt"/>
</dbReference>
<accession>A0AAV3AII4</accession>
<evidence type="ECO:0000256" key="4">
    <source>
        <dbReference type="ARBA" id="ARBA00023242"/>
    </source>
</evidence>
<organism evidence="6 7">
    <name type="scientific">Pyxicephalus adspersus</name>
    <name type="common">African bullfrog</name>
    <dbReference type="NCBI Taxonomy" id="30357"/>
    <lineage>
        <taxon>Eukaryota</taxon>
        <taxon>Metazoa</taxon>
        <taxon>Chordata</taxon>
        <taxon>Craniata</taxon>
        <taxon>Vertebrata</taxon>
        <taxon>Euteleostomi</taxon>
        <taxon>Amphibia</taxon>
        <taxon>Batrachia</taxon>
        <taxon>Anura</taxon>
        <taxon>Neobatrachia</taxon>
        <taxon>Ranoidea</taxon>
        <taxon>Pyxicephalidae</taxon>
        <taxon>Pyxicephalinae</taxon>
        <taxon>Pyxicephalus</taxon>
    </lineage>
</organism>
<dbReference type="GO" id="GO:0001939">
    <property type="term" value="C:female pronucleus"/>
    <property type="evidence" value="ECO:0007669"/>
    <property type="project" value="TreeGrafter"/>
</dbReference>
<dbReference type="GO" id="GO:0042393">
    <property type="term" value="F:histone binding"/>
    <property type="evidence" value="ECO:0007669"/>
    <property type="project" value="TreeGrafter"/>
</dbReference>
<reference evidence="6" key="1">
    <citation type="thesis" date="2020" institute="ProQuest LLC" country="789 East Eisenhower Parkway, Ann Arbor, MI, USA">
        <title>Comparative Genomics and Chromosome Evolution.</title>
        <authorList>
            <person name="Mudd A.B."/>
        </authorList>
    </citation>
    <scope>NUCLEOTIDE SEQUENCE</scope>
    <source>
        <strain evidence="6">1538</strain>
        <tissue evidence="6">Blood</tissue>
    </source>
</reference>
<dbReference type="GO" id="GO:0001940">
    <property type="term" value="C:male pronucleus"/>
    <property type="evidence" value="ECO:0007669"/>
    <property type="project" value="TreeGrafter"/>
</dbReference>
<dbReference type="GO" id="GO:0042585">
    <property type="term" value="C:germinal vesicle"/>
    <property type="evidence" value="ECO:0007669"/>
    <property type="project" value="TreeGrafter"/>
</dbReference>
<dbReference type="GO" id="GO:0005737">
    <property type="term" value="C:cytoplasm"/>
    <property type="evidence" value="ECO:0007669"/>
    <property type="project" value="UniProtKB-SubCell"/>
</dbReference>
<evidence type="ECO:0008006" key="8">
    <source>
        <dbReference type="Google" id="ProtNLM"/>
    </source>
</evidence>
<sequence length="134" mass="15036">MIPQLYTLQSTQETPHPGAYDLRDFLQEAKLNPVQQSYSFKGTGRKKPLNLPGSGDVLLPGCYKFTEFGDLVEKIPLTYSFRNTPRSAVQLGVKDKKNPGPGTYDPTRQLPKQPPTLAKMGRIHGLFFCNSFDF</sequence>
<keyword evidence="3" id="KW-0963">Cytoplasm</keyword>
<dbReference type="PANTHER" id="PTHR35678:SF1">
    <property type="entry name" value="PROTEIN STPG4"/>
    <property type="match status" value="1"/>
</dbReference>
<evidence type="ECO:0000256" key="2">
    <source>
        <dbReference type="ARBA" id="ARBA00004496"/>
    </source>
</evidence>
<keyword evidence="4" id="KW-0539">Nucleus</keyword>
<evidence type="ECO:0000313" key="6">
    <source>
        <dbReference type="EMBL" id="DBA27169.1"/>
    </source>
</evidence>
<evidence type="ECO:0000256" key="1">
    <source>
        <dbReference type="ARBA" id="ARBA00004123"/>
    </source>
</evidence>
<feature type="region of interest" description="Disordered" evidence="5">
    <location>
        <begin position="92"/>
        <end position="111"/>
    </location>
</feature>
<dbReference type="GO" id="GO:0003682">
    <property type="term" value="F:chromatin binding"/>
    <property type="evidence" value="ECO:0007669"/>
    <property type="project" value="TreeGrafter"/>
</dbReference>
<comment type="caution">
    <text evidence="6">The sequence shown here is derived from an EMBL/GenBank/DDBJ whole genome shotgun (WGS) entry which is preliminary data.</text>
</comment>
<dbReference type="EMBL" id="DYDO01000004">
    <property type="protein sequence ID" value="DBA27169.1"/>
    <property type="molecule type" value="Genomic_DNA"/>
</dbReference>
<keyword evidence="7" id="KW-1185">Reference proteome</keyword>
<evidence type="ECO:0000313" key="7">
    <source>
        <dbReference type="Proteomes" id="UP001181693"/>
    </source>
</evidence>
<evidence type="ECO:0000256" key="5">
    <source>
        <dbReference type="SAM" id="MobiDB-lite"/>
    </source>
</evidence>
<name>A0AAV3AII4_PYXAD</name>
<comment type="subcellular location">
    <subcellularLocation>
        <location evidence="2">Cytoplasm</location>
    </subcellularLocation>
    <subcellularLocation>
        <location evidence="1">Nucleus</location>
    </subcellularLocation>
</comment>
<dbReference type="AlphaFoldDB" id="A0AAV3AII4"/>
<evidence type="ECO:0000256" key="3">
    <source>
        <dbReference type="ARBA" id="ARBA00022490"/>
    </source>
</evidence>
<gene>
    <name evidence="6" type="ORF">GDO54_011341</name>
</gene>